<accession>A0ACC2NV12</accession>
<dbReference type="EMBL" id="CM056742">
    <property type="protein sequence ID" value="KAJ8675035.1"/>
    <property type="molecule type" value="Genomic_DNA"/>
</dbReference>
<protein>
    <submittedName>
        <fullName evidence="1">Uncharacterized protein</fullName>
    </submittedName>
</protein>
<evidence type="ECO:0000313" key="2">
    <source>
        <dbReference type="Proteomes" id="UP001239111"/>
    </source>
</evidence>
<proteinExistence type="predicted"/>
<name>A0ACC2NV12_9HYME</name>
<reference evidence="1" key="1">
    <citation type="submission" date="2023-04" db="EMBL/GenBank/DDBJ databases">
        <title>A chromosome-level genome assembly of the parasitoid wasp Eretmocerus hayati.</title>
        <authorList>
            <person name="Zhong Y."/>
            <person name="Liu S."/>
            <person name="Liu Y."/>
        </authorList>
    </citation>
    <scope>NUCLEOTIDE SEQUENCE</scope>
    <source>
        <strain evidence="1">ZJU_SS_LIU_2023</strain>
    </source>
</reference>
<comment type="caution">
    <text evidence="1">The sequence shown here is derived from an EMBL/GenBank/DDBJ whole genome shotgun (WGS) entry which is preliminary data.</text>
</comment>
<gene>
    <name evidence="1" type="ORF">QAD02_010821</name>
</gene>
<sequence>MDFGQLISVARKNEHRTERKNFYPANLAPPKKEAKQTNKSLSENVRKFIAKKEEEERRKALEAQRKKENLLALRDQKTQNRINKHLKVCKAANKSVLDDAVDPENTAVTLAGPSQCDEDDYGYVSQEASAFYNKLMNKYSSLPPEKPLFSNDGKKVIKDIASTKDRVKEALRQQQLEESMPHKRKRKRRDSETDGQRSRDGESQDDEEDSRKHSDAQETESKEKPRPKKRPMPPPIDFNQLLQLAEKKQHEPIKIEVKPKEEPERLMTKKQMKEYSKEKEWRERKEQRLRNPESAKPSQSSADVNKSSKSPLPYKSENMKTPIDRSNEKTDIRKLPTIAKKTGDRPLEKVSTSSKPIDRNNGVNKIAEKSSSSVKPKEKNISLNKSTDRVNTPSRPSEKSNGMNGKTTSVKALERDAIAEERRKLEEERRKFEEMRRSFEEEKKKLLMMKSKKPEESRPSQSSSQKSTPSKVPDRPKSSSSGSSSSSKPTSSNGSYSSKSKPNPSEVKSRPFPPADVKSRQFPPADVRPRQFPPADVRPRQFPPPDVRSSKPKSKLKIDPHRRRIYDDSDEEYDSELDDFIDDGPQDDGEDISKHISEIFGYDRNKYRDIDDDDDLAMESNFREVLKEEFESTKQGMMEDLADMRLEKLQNQRKKLAMMKKKR</sequence>
<organism evidence="1 2">
    <name type="scientific">Eretmocerus hayati</name>
    <dbReference type="NCBI Taxonomy" id="131215"/>
    <lineage>
        <taxon>Eukaryota</taxon>
        <taxon>Metazoa</taxon>
        <taxon>Ecdysozoa</taxon>
        <taxon>Arthropoda</taxon>
        <taxon>Hexapoda</taxon>
        <taxon>Insecta</taxon>
        <taxon>Pterygota</taxon>
        <taxon>Neoptera</taxon>
        <taxon>Endopterygota</taxon>
        <taxon>Hymenoptera</taxon>
        <taxon>Apocrita</taxon>
        <taxon>Proctotrupomorpha</taxon>
        <taxon>Chalcidoidea</taxon>
        <taxon>Aphelinidae</taxon>
        <taxon>Aphelininae</taxon>
        <taxon>Eretmocerus</taxon>
    </lineage>
</organism>
<dbReference type="Proteomes" id="UP001239111">
    <property type="component" value="Chromosome 2"/>
</dbReference>
<evidence type="ECO:0000313" key="1">
    <source>
        <dbReference type="EMBL" id="KAJ8675035.1"/>
    </source>
</evidence>
<keyword evidence="2" id="KW-1185">Reference proteome</keyword>